<feature type="binding site" evidence="5">
    <location>
        <position position="328"/>
    </location>
    <ligand>
        <name>S-adenosyl-L-methionine</name>
        <dbReference type="ChEBI" id="CHEBI:59789"/>
    </ligand>
</feature>
<keyword evidence="3 5" id="KW-0949">S-adenosyl-L-methionine</keyword>
<comment type="caution">
    <text evidence="5">Lacks conserved residue(s) required for the propagation of feature annotation.</text>
</comment>
<dbReference type="GO" id="GO:0008173">
    <property type="term" value="F:RNA methyltransferase activity"/>
    <property type="evidence" value="ECO:0007669"/>
    <property type="project" value="InterPro"/>
</dbReference>
<sequence length="470" mass="52675">MPRANQASARPTQGKLNKFVKQQPRTSATKERRPFNHQSRPKIRRNGGFSPFQIRLVHSILSEVLTEGKPLDKAYAIYFAKVKLEPVEQGFIIRQINAMFRRLSFYAYCACLKRPSDFARHVNRLIVCYCADQGWELPDLDCGEGFDRSHLSQRIGQARNDELLNQGCPQWLNNLGQKELGAKWPTERAALCSEPKRYIRVNTLKTDRDTLASRLSDEGVVTRPVKGIPTALEITSSCALFRTQCFKEGLFEQQDAGSQRIAAFCEVAPHQRVIDACAGAGGKTLHLAALMQNKGQLIALDTAAWRLEELKKRARRAGVSNIEIRPVDSSKILKRLYDSADRVLIDAPCSGTGVLRRTPDSKWRDSTAYLKELQHTQAQILERDCNLVKVGGLLIYSTCSILPSENHNQIATFLAQHPDFSLIDEVQMLPSEGTDGFYMAKLRREAPVATSTEAAQAPTESIEPQNTHAE</sequence>
<dbReference type="AlphaFoldDB" id="A0A9E2NTA7"/>
<dbReference type="PANTHER" id="PTHR22807">
    <property type="entry name" value="NOP2 YEAST -RELATED NOL1/NOP2/FMU SUN DOMAIN-CONTAINING"/>
    <property type="match status" value="1"/>
</dbReference>
<dbReference type="SUPFAM" id="SSF53335">
    <property type="entry name" value="S-adenosyl-L-methionine-dependent methyltransferases"/>
    <property type="match status" value="1"/>
</dbReference>
<feature type="compositionally biased region" description="Polar residues" evidence="6">
    <location>
        <begin position="449"/>
        <end position="470"/>
    </location>
</feature>
<feature type="active site" description="Nucleophile" evidence="5">
    <location>
        <position position="399"/>
    </location>
</feature>
<evidence type="ECO:0000256" key="6">
    <source>
        <dbReference type="SAM" id="MobiDB-lite"/>
    </source>
</evidence>
<evidence type="ECO:0000256" key="2">
    <source>
        <dbReference type="ARBA" id="ARBA00022679"/>
    </source>
</evidence>
<dbReference type="Pfam" id="PF22458">
    <property type="entry name" value="RsmF-B_ferredox"/>
    <property type="match status" value="1"/>
</dbReference>
<evidence type="ECO:0000256" key="5">
    <source>
        <dbReference type="PROSITE-ProRule" id="PRU01023"/>
    </source>
</evidence>
<evidence type="ECO:0000256" key="3">
    <source>
        <dbReference type="ARBA" id="ARBA00022691"/>
    </source>
</evidence>
<dbReference type="GO" id="GO:0001510">
    <property type="term" value="P:RNA methylation"/>
    <property type="evidence" value="ECO:0007669"/>
    <property type="project" value="InterPro"/>
</dbReference>
<dbReference type="GO" id="GO:0003723">
    <property type="term" value="F:RNA binding"/>
    <property type="evidence" value="ECO:0007669"/>
    <property type="project" value="UniProtKB-UniRule"/>
</dbReference>
<evidence type="ECO:0000313" key="9">
    <source>
        <dbReference type="Proteomes" id="UP000824150"/>
    </source>
</evidence>
<feature type="region of interest" description="Disordered" evidence="6">
    <location>
        <begin position="448"/>
        <end position="470"/>
    </location>
</feature>
<dbReference type="InterPro" id="IPR054728">
    <property type="entry name" value="RsmB-like_ferredoxin"/>
</dbReference>
<feature type="compositionally biased region" description="Polar residues" evidence="6">
    <location>
        <begin position="1"/>
        <end position="15"/>
    </location>
</feature>
<name>A0A9E2NTA7_9GAMM</name>
<dbReference type="CDD" id="cd02440">
    <property type="entry name" value="AdoMet_MTases"/>
    <property type="match status" value="1"/>
</dbReference>
<dbReference type="Proteomes" id="UP000824150">
    <property type="component" value="Unassembled WGS sequence"/>
</dbReference>
<evidence type="ECO:0000256" key="4">
    <source>
        <dbReference type="ARBA" id="ARBA00022884"/>
    </source>
</evidence>
<organism evidence="8 9">
    <name type="scientific">Candidatus Anaerobiospirillum merdipullorum</name>
    <dbReference type="NCBI Taxonomy" id="2838450"/>
    <lineage>
        <taxon>Bacteria</taxon>
        <taxon>Pseudomonadati</taxon>
        <taxon>Pseudomonadota</taxon>
        <taxon>Gammaproteobacteria</taxon>
        <taxon>Aeromonadales</taxon>
        <taxon>Succinivibrionaceae</taxon>
        <taxon>Anaerobiospirillum</taxon>
    </lineage>
</organism>
<dbReference type="PROSITE" id="PS51686">
    <property type="entry name" value="SAM_MT_RSMB_NOP"/>
    <property type="match status" value="1"/>
</dbReference>
<feature type="domain" description="SAM-dependent MTase RsmB/NOP-type" evidence="7">
    <location>
        <begin position="187"/>
        <end position="470"/>
    </location>
</feature>
<keyword evidence="1 5" id="KW-0489">Methyltransferase</keyword>
<comment type="caution">
    <text evidence="8">The sequence shown here is derived from an EMBL/GenBank/DDBJ whole genome shotgun (WGS) entry which is preliminary data.</text>
</comment>
<dbReference type="PANTHER" id="PTHR22807:SF53">
    <property type="entry name" value="RIBOSOMAL RNA SMALL SUBUNIT METHYLTRANSFERASE B-RELATED"/>
    <property type="match status" value="1"/>
</dbReference>
<evidence type="ECO:0000259" key="7">
    <source>
        <dbReference type="PROSITE" id="PS51686"/>
    </source>
</evidence>
<gene>
    <name evidence="8" type="ORF">IAA31_02370</name>
</gene>
<proteinExistence type="inferred from homology"/>
<reference evidence="8" key="2">
    <citation type="submission" date="2021-04" db="EMBL/GenBank/DDBJ databases">
        <authorList>
            <person name="Gilroy R."/>
        </authorList>
    </citation>
    <scope>NUCLEOTIDE SEQUENCE</scope>
    <source>
        <strain evidence="8">687</strain>
    </source>
</reference>
<dbReference type="InterPro" id="IPR001678">
    <property type="entry name" value="MeTrfase_RsmB-F_NOP2_dom"/>
</dbReference>
<dbReference type="PRINTS" id="PR02008">
    <property type="entry name" value="RCMTFAMILY"/>
</dbReference>
<evidence type="ECO:0000313" key="8">
    <source>
        <dbReference type="EMBL" id="MBU3826324.1"/>
    </source>
</evidence>
<dbReference type="Gene3D" id="3.30.70.1170">
    <property type="entry name" value="Sun protein, domain 3"/>
    <property type="match status" value="1"/>
</dbReference>
<dbReference type="InterPro" id="IPR029063">
    <property type="entry name" value="SAM-dependent_MTases_sf"/>
</dbReference>
<comment type="similarity">
    <text evidence="5">Belongs to the class I-like SAM-binding methyltransferase superfamily. RsmB/NOP family.</text>
</comment>
<keyword evidence="2 5" id="KW-0808">Transferase</keyword>
<feature type="region of interest" description="Disordered" evidence="6">
    <location>
        <begin position="1"/>
        <end position="44"/>
    </location>
</feature>
<dbReference type="Pfam" id="PF01189">
    <property type="entry name" value="Methyltr_RsmB-F"/>
    <property type="match status" value="1"/>
</dbReference>
<evidence type="ECO:0000256" key="1">
    <source>
        <dbReference type="ARBA" id="ARBA00022603"/>
    </source>
</evidence>
<protein>
    <submittedName>
        <fullName evidence="8">RsmB/NOP family class I SAM-dependent RNA methyltransferase</fullName>
    </submittedName>
</protein>
<accession>A0A9E2NTA7</accession>
<keyword evidence="4 5" id="KW-0694">RNA-binding</keyword>
<dbReference type="Gene3D" id="3.40.50.150">
    <property type="entry name" value="Vaccinia Virus protein VP39"/>
    <property type="match status" value="1"/>
</dbReference>
<dbReference type="EMBL" id="JAHLFG010000028">
    <property type="protein sequence ID" value="MBU3826324.1"/>
    <property type="molecule type" value="Genomic_DNA"/>
</dbReference>
<feature type="binding site" evidence="5">
    <location>
        <position position="301"/>
    </location>
    <ligand>
        <name>S-adenosyl-L-methionine</name>
        <dbReference type="ChEBI" id="CHEBI:59789"/>
    </ligand>
</feature>
<reference evidence="8" key="1">
    <citation type="journal article" date="2021" name="PeerJ">
        <title>Extensive microbial diversity within the chicken gut microbiome revealed by metagenomics and culture.</title>
        <authorList>
            <person name="Gilroy R."/>
            <person name="Ravi A."/>
            <person name="Getino M."/>
            <person name="Pursley I."/>
            <person name="Horton D.L."/>
            <person name="Alikhan N.F."/>
            <person name="Baker D."/>
            <person name="Gharbi K."/>
            <person name="Hall N."/>
            <person name="Watson M."/>
            <person name="Adriaenssens E.M."/>
            <person name="Foster-Nyarko E."/>
            <person name="Jarju S."/>
            <person name="Secka A."/>
            <person name="Antonio M."/>
            <person name="Oren A."/>
            <person name="Chaudhuri R.R."/>
            <person name="La Ragione R."/>
            <person name="Hildebrand F."/>
            <person name="Pallen M.J."/>
        </authorList>
    </citation>
    <scope>NUCLEOTIDE SEQUENCE</scope>
    <source>
        <strain evidence="8">687</strain>
    </source>
</reference>
<dbReference type="InterPro" id="IPR023267">
    <property type="entry name" value="RCMT"/>
</dbReference>
<dbReference type="InterPro" id="IPR049560">
    <property type="entry name" value="MeTrfase_RsmB-F_NOP2_cat"/>
</dbReference>
<feature type="binding site" evidence="5">
    <location>
        <position position="346"/>
    </location>
    <ligand>
        <name>S-adenosyl-L-methionine</name>
        <dbReference type="ChEBI" id="CHEBI:59789"/>
    </ligand>
</feature>